<dbReference type="NCBIfam" id="TIGR00254">
    <property type="entry name" value="GGDEF"/>
    <property type="match status" value="1"/>
</dbReference>
<accession>A0A1I5UWS6</accession>
<dbReference type="GO" id="GO:0005886">
    <property type="term" value="C:plasma membrane"/>
    <property type="evidence" value="ECO:0007669"/>
    <property type="project" value="TreeGrafter"/>
</dbReference>
<organism evidence="4 5">
    <name type="scientific">Desemzia incerta</name>
    <dbReference type="NCBI Taxonomy" id="82801"/>
    <lineage>
        <taxon>Bacteria</taxon>
        <taxon>Bacillati</taxon>
        <taxon>Bacillota</taxon>
        <taxon>Bacilli</taxon>
        <taxon>Lactobacillales</taxon>
        <taxon>Carnobacteriaceae</taxon>
        <taxon>Desemzia</taxon>
    </lineage>
</organism>
<dbReference type="SUPFAM" id="SSF55785">
    <property type="entry name" value="PYP-like sensor domain (PAS domain)"/>
    <property type="match status" value="1"/>
</dbReference>
<proteinExistence type="predicted"/>
<dbReference type="RefSeq" id="WP_092479314.1">
    <property type="nucleotide sequence ID" value="NZ_FOXW01000001.1"/>
</dbReference>
<evidence type="ECO:0000256" key="1">
    <source>
        <dbReference type="SAM" id="Coils"/>
    </source>
</evidence>
<dbReference type="STRING" id="82801.SAMN04488506_0232"/>
<feature type="coiled-coil region" evidence="1">
    <location>
        <begin position="118"/>
        <end position="145"/>
    </location>
</feature>
<dbReference type="SMART" id="SM00267">
    <property type="entry name" value="GGDEF"/>
    <property type="match status" value="1"/>
</dbReference>
<dbReference type="EMBL" id="FOXW01000001">
    <property type="protein sequence ID" value="SFP99668.1"/>
    <property type="molecule type" value="Genomic_DNA"/>
</dbReference>
<dbReference type="PANTHER" id="PTHR45138:SF9">
    <property type="entry name" value="DIGUANYLATE CYCLASE DGCM-RELATED"/>
    <property type="match status" value="1"/>
</dbReference>
<dbReference type="InterPro" id="IPR000160">
    <property type="entry name" value="GGDEF_dom"/>
</dbReference>
<evidence type="ECO:0000259" key="3">
    <source>
        <dbReference type="PROSITE" id="PS50887"/>
    </source>
</evidence>
<dbReference type="Pfam" id="PF13426">
    <property type="entry name" value="PAS_9"/>
    <property type="match status" value="1"/>
</dbReference>
<dbReference type="NCBIfam" id="TIGR00229">
    <property type="entry name" value="sensory_box"/>
    <property type="match status" value="1"/>
</dbReference>
<sequence>MISKHWEEAIAPLVALSYEGDIIGVNHAFAEMLGYSTDELTQQHIEKVMDNGAKFVFNSILYPKLRMEKKIQEIYLTLQHKNREPIYVIFNAQVIEPEHIIHCFVVPMSQRMEYVKEIRAINKVLKETAEEKTRLHEELVIVNRELKFYAERDFLTKLYNRRIFMKKAEQTYEKFQQSNRLFSFCILDVDFFKQVNDQYGHHMGDEVLMGLAEEMRNYFDSSCTLARFGGEEFIILLPDKNEKEAYEIADQFRERVKLQSWHGVSVTISLGVNMVSYPSEVSDIIVGADRALYKAKANGRDQVML</sequence>
<dbReference type="CDD" id="cd00130">
    <property type="entry name" value="PAS"/>
    <property type="match status" value="1"/>
</dbReference>
<dbReference type="GO" id="GO:1902201">
    <property type="term" value="P:negative regulation of bacterial-type flagellum-dependent cell motility"/>
    <property type="evidence" value="ECO:0007669"/>
    <property type="project" value="TreeGrafter"/>
</dbReference>
<dbReference type="InterPro" id="IPR050469">
    <property type="entry name" value="Diguanylate_Cyclase"/>
</dbReference>
<keyword evidence="1" id="KW-0175">Coiled coil</keyword>
<dbReference type="Gene3D" id="3.30.450.20">
    <property type="entry name" value="PAS domain"/>
    <property type="match status" value="1"/>
</dbReference>
<keyword evidence="5" id="KW-1185">Reference proteome</keyword>
<gene>
    <name evidence="4" type="ORF">SAMN04488506_0232</name>
</gene>
<dbReference type="GO" id="GO:0043709">
    <property type="term" value="P:cell adhesion involved in single-species biofilm formation"/>
    <property type="evidence" value="ECO:0007669"/>
    <property type="project" value="TreeGrafter"/>
</dbReference>
<dbReference type="InterPro" id="IPR043128">
    <property type="entry name" value="Rev_trsase/Diguanyl_cyclase"/>
</dbReference>
<evidence type="ECO:0000259" key="2">
    <source>
        <dbReference type="PROSITE" id="PS50112"/>
    </source>
</evidence>
<feature type="domain" description="PAS" evidence="2">
    <location>
        <begin position="1"/>
        <end position="50"/>
    </location>
</feature>
<dbReference type="Proteomes" id="UP000199136">
    <property type="component" value="Unassembled WGS sequence"/>
</dbReference>
<dbReference type="InterPro" id="IPR035965">
    <property type="entry name" value="PAS-like_dom_sf"/>
</dbReference>
<dbReference type="Pfam" id="PF00990">
    <property type="entry name" value="GGDEF"/>
    <property type="match status" value="1"/>
</dbReference>
<dbReference type="SUPFAM" id="SSF55073">
    <property type="entry name" value="Nucleotide cyclase"/>
    <property type="match status" value="1"/>
</dbReference>
<dbReference type="AlphaFoldDB" id="A0A1I5UWS6"/>
<name>A0A1I5UWS6_9LACT</name>
<dbReference type="Gene3D" id="3.30.70.270">
    <property type="match status" value="1"/>
</dbReference>
<dbReference type="InterPro" id="IPR029787">
    <property type="entry name" value="Nucleotide_cyclase"/>
</dbReference>
<dbReference type="CDD" id="cd01949">
    <property type="entry name" value="GGDEF"/>
    <property type="match status" value="1"/>
</dbReference>
<dbReference type="FunFam" id="3.30.70.270:FF:000001">
    <property type="entry name" value="Diguanylate cyclase domain protein"/>
    <property type="match status" value="1"/>
</dbReference>
<feature type="domain" description="GGDEF" evidence="3">
    <location>
        <begin position="180"/>
        <end position="305"/>
    </location>
</feature>
<dbReference type="PROSITE" id="PS50887">
    <property type="entry name" value="GGDEF"/>
    <property type="match status" value="1"/>
</dbReference>
<dbReference type="InterPro" id="IPR000014">
    <property type="entry name" value="PAS"/>
</dbReference>
<dbReference type="PROSITE" id="PS50112">
    <property type="entry name" value="PAS"/>
    <property type="match status" value="1"/>
</dbReference>
<protein>
    <submittedName>
        <fullName evidence="4">PAS domain S-box-containing protein/diguanylate cyclase (GGDEF) domain-containing protein</fullName>
    </submittedName>
</protein>
<dbReference type="GO" id="GO:0052621">
    <property type="term" value="F:diguanylate cyclase activity"/>
    <property type="evidence" value="ECO:0007669"/>
    <property type="project" value="TreeGrafter"/>
</dbReference>
<evidence type="ECO:0000313" key="5">
    <source>
        <dbReference type="Proteomes" id="UP000199136"/>
    </source>
</evidence>
<dbReference type="OrthoDB" id="9759607at2"/>
<evidence type="ECO:0000313" key="4">
    <source>
        <dbReference type="EMBL" id="SFP99668.1"/>
    </source>
</evidence>
<dbReference type="PANTHER" id="PTHR45138">
    <property type="entry name" value="REGULATORY COMPONENTS OF SENSORY TRANSDUCTION SYSTEM"/>
    <property type="match status" value="1"/>
</dbReference>
<reference evidence="4 5" key="1">
    <citation type="submission" date="2016-10" db="EMBL/GenBank/DDBJ databases">
        <authorList>
            <person name="de Groot N.N."/>
        </authorList>
    </citation>
    <scope>NUCLEOTIDE SEQUENCE [LARGE SCALE GENOMIC DNA]</scope>
    <source>
        <strain evidence="4 5">DSM 20581</strain>
    </source>
</reference>